<dbReference type="OrthoDB" id="9805171at2"/>
<sequence length="216" mass="24013">MDDHDFLTGTRTGYDRTAGRYAERFHTHLDDKPLDRAMLGAFAELVAATDNKQVIDVGCGTGATTKILHDHGVEAFGIDLSPKMIDHAQRLNPDLTFEVGSMTNLAIPDASVGGVCAWYSIIHIPDGHLDRVFDEFVRVLAPGGMALLAFQVGDQPRVLEEAFGQQIELTFFRRQPDDIIRRLERTGLRRYAELVREPANDGFESTPQAYLIAQKS</sequence>
<dbReference type="AlphaFoldDB" id="A0A839RLI7"/>
<keyword evidence="2" id="KW-0808">Transferase</keyword>
<dbReference type="InterPro" id="IPR041698">
    <property type="entry name" value="Methyltransf_25"/>
</dbReference>
<protein>
    <submittedName>
        <fullName evidence="4">Ubiquinone/menaquinone biosynthesis C-methylase UbiE</fullName>
    </submittedName>
</protein>
<evidence type="ECO:0000256" key="2">
    <source>
        <dbReference type="ARBA" id="ARBA00022679"/>
    </source>
</evidence>
<dbReference type="CDD" id="cd02440">
    <property type="entry name" value="AdoMet_MTases"/>
    <property type="match status" value="1"/>
</dbReference>
<name>A0A839RLI7_9ACTN</name>
<dbReference type="PANTHER" id="PTHR43861:SF1">
    <property type="entry name" value="TRANS-ACONITATE 2-METHYLTRANSFERASE"/>
    <property type="match status" value="1"/>
</dbReference>
<evidence type="ECO:0000313" key="5">
    <source>
        <dbReference type="Proteomes" id="UP000567922"/>
    </source>
</evidence>
<accession>A0A839RLI7</accession>
<dbReference type="Gene3D" id="3.40.50.150">
    <property type="entry name" value="Vaccinia Virus protein VP39"/>
    <property type="match status" value="1"/>
</dbReference>
<organism evidence="4 5">
    <name type="scientific">Hoyosella altamirensis</name>
    <dbReference type="NCBI Taxonomy" id="616997"/>
    <lineage>
        <taxon>Bacteria</taxon>
        <taxon>Bacillati</taxon>
        <taxon>Actinomycetota</taxon>
        <taxon>Actinomycetes</taxon>
        <taxon>Mycobacteriales</taxon>
        <taxon>Hoyosellaceae</taxon>
        <taxon>Hoyosella</taxon>
    </lineage>
</organism>
<dbReference type="InterPro" id="IPR029063">
    <property type="entry name" value="SAM-dependent_MTases_sf"/>
</dbReference>
<evidence type="ECO:0000313" key="4">
    <source>
        <dbReference type="EMBL" id="MBB3037058.1"/>
    </source>
</evidence>
<dbReference type="Proteomes" id="UP000567922">
    <property type="component" value="Unassembled WGS sequence"/>
</dbReference>
<gene>
    <name evidence="4" type="ORF">FHU29_001492</name>
</gene>
<dbReference type="Pfam" id="PF13649">
    <property type="entry name" value="Methyltransf_25"/>
    <property type="match status" value="1"/>
</dbReference>
<dbReference type="GO" id="GO:0008168">
    <property type="term" value="F:methyltransferase activity"/>
    <property type="evidence" value="ECO:0007669"/>
    <property type="project" value="UniProtKB-KW"/>
</dbReference>
<proteinExistence type="predicted"/>
<keyword evidence="5" id="KW-1185">Reference proteome</keyword>
<keyword evidence="1 4" id="KW-0489">Methyltransferase</keyword>
<evidence type="ECO:0000256" key="1">
    <source>
        <dbReference type="ARBA" id="ARBA00022603"/>
    </source>
</evidence>
<comment type="caution">
    <text evidence="4">The sequence shown here is derived from an EMBL/GenBank/DDBJ whole genome shotgun (WGS) entry which is preliminary data.</text>
</comment>
<reference evidence="4 5" key="1">
    <citation type="submission" date="2020-08" db="EMBL/GenBank/DDBJ databases">
        <title>Sequencing the genomes of 1000 actinobacteria strains.</title>
        <authorList>
            <person name="Klenk H.-P."/>
        </authorList>
    </citation>
    <scope>NUCLEOTIDE SEQUENCE [LARGE SCALE GENOMIC DNA]</scope>
    <source>
        <strain evidence="4 5">DSM 45258</strain>
    </source>
</reference>
<dbReference type="EMBL" id="JACHWS010000001">
    <property type="protein sequence ID" value="MBB3037058.1"/>
    <property type="molecule type" value="Genomic_DNA"/>
</dbReference>
<dbReference type="PANTHER" id="PTHR43861">
    <property type="entry name" value="TRANS-ACONITATE 2-METHYLTRANSFERASE-RELATED"/>
    <property type="match status" value="1"/>
</dbReference>
<dbReference type="SUPFAM" id="SSF53335">
    <property type="entry name" value="S-adenosyl-L-methionine-dependent methyltransferases"/>
    <property type="match status" value="1"/>
</dbReference>
<dbReference type="GO" id="GO:0032259">
    <property type="term" value="P:methylation"/>
    <property type="evidence" value="ECO:0007669"/>
    <property type="project" value="UniProtKB-KW"/>
</dbReference>
<feature type="domain" description="Methyltransferase" evidence="3">
    <location>
        <begin position="54"/>
        <end position="144"/>
    </location>
</feature>
<evidence type="ECO:0000259" key="3">
    <source>
        <dbReference type="Pfam" id="PF13649"/>
    </source>
</evidence>
<keyword evidence="4" id="KW-0830">Ubiquinone</keyword>